<dbReference type="AlphaFoldDB" id="A0AAD7D7I7"/>
<proteinExistence type="predicted"/>
<keyword evidence="2" id="KW-1185">Reference proteome</keyword>
<evidence type="ECO:0000313" key="2">
    <source>
        <dbReference type="Proteomes" id="UP001221757"/>
    </source>
</evidence>
<protein>
    <submittedName>
        <fullName evidence="1">Uncharacterized protein</fullName>
    </submittedName>
</protein>
<dbReference type="EMBL" id="JARKIE010000113">
    <property type="protein sequence ID" value="KAJ7682866.1"/>
    <property type="molecule type" value="Genomic_DNA"/>
</dbReference>
<dbReference type="Proteomes" id="UP001221757">
    <property type="component" value="Unassembled WGS sequence"/>
</dbReference>
<accession>A0AAD7D7I7</accession>
<sequence>MIMTHAATFQVDCHFSPSAGSFLRQLAPPPQTFVVFNMCSQEVITDRYTVCGHLVVIYATGNTTDCRNDRCKTSSAHTHRAPNCGCATYRSDDPRIRNQFRTYCPTCTESMSASSRSRH</sequence>
<evidence type="ECO:0000313" key="1">
    <source>
        <dbReference type="EMBL" id="KAJ7682866.1"/>
    </source>
</evidence>
<reference evidence="1" key="1">
    <citation type="submission" date="2023-03" db="EMBL/GenBank/DDBJ databases">
        <title>Massive genome expansion in bonnet fungi (Mycena s.s.) driven by repeated elements and novel gene families across ecological guilds.</title>
        <authorList>
            <consortium name="Lawrence Berkeley National Laboratory"/>
            <person name="Harder C.B."/>
            <person name="Miyauchi S."/>
            <person name="Viragh M."/>
            <person name="Kuo A."/>
            <person name="Thoen E."/>
            <person name="Andreopoulos B."/>
            <person name="Lu D."/>
            <person name="Skrede I."/>
            <person name="Drula E."/>
            <person name="Henrissat B."/>
            <person name="Morin E."/>
            <person name="Kohler A."/>
            <person name="Barry K."/>
            <person name="LaButti K."/>
            <person name="Morin E."/>
            <person name="Salamov A."/>
            <person name="Lipzen A."/>
            <person name="Mereny Z."/>
            <person name="Hegedus B."/>
            <person name="Baldrian P."/>
            <person name="Stursova M."/>
            <person name="Weitz H."/>
            <person name="Taylor A."/>
            <person name="Grigoriev I.V."/>
            <person name="Nagy L.G."/>
            <person name="Martin F."/>
            <person name="Kauserud H."/>
        </authorList>
    </citation>
    <scope>NUCLEOTIDE SEQUENCE</scope>
    <source>
        <strain evidence="1">CBHHK067</strain>
    </source>
</reference>
<name>A0AAD7D7I7_MYCRO</name>
<gene>
    <name evidence="1" type="ORF">B0H17DRAFT_1075178</name>
</gene>
<comment type="caution">
    <text evidence="1">The sequence shown here is derived from an EMBL/GenBank/DDBJ whole genome shotgun (WGS) entry which is preliminary data.</text>
</comment>
<organism evidence="1 2">
    <name type="scientific">Mycena rosella</name>
    <name type="common">Pink bonnet</name>
    <name type="synonym">Agaricus rosellus</name>
    <dbReference type="NCBI Taxonomy" id="1033263"/>
    <lineage>
        <taxon>Eukaryota</taxon>
        <taxon>Fungi</taxon>
        <taxon>Dikarya</taxon>
        <taxon>Basidiomycota</taxon>
        <taxon>Agaricomycotina</taxon>
        <taxon>Agaricomycetes</taxon>
        <taxon>Agaricomycetidae</taxon>
        <taxon>Agaricales</taxon>
        <taxon>Marasmiineae</taxon>
        <taxon>Mycenaceae</taxon>
        <taxon>Mycena</taxon>
    </lineage>
</organism>